<dbReference type="Pfam" id="PF24883">
    <property type="entry name" value="NPHP3_N"/>
    <property type="match status" value="1"/>
</dbReference>
<evidence type="ECO:0000256" key="1">
    <source>
        <dbReference type="ARBA" id="ARBA00022737"/>
    </source>
</evidence>
<comment type="caution">
    <text evidence="3">The sequence shown here is derived from an EMBL/GenBank/DDBJ whole genome shotgun (WGS) entry which is preliminary data.</text>
</comment>
<keyword evidence="4" id="KW-1185">Reference proteome</keyword>
<keyword evidence="1" id="KW-0677">Repeat</keyword>
<name>A0ABR0JVG2_9EURO</name>
<evidence type="ECO:0000313" key="4">
    <source>
        <dbReference type="Proteomes" id="UP001345013"/>
    </source>
</evidence>
<dbReference type="InterPro" id="IPR027417">
    <property type="entry name" value="P-loop_NTPase"/>
</dbReference>
<dbReference type="Proteomes" id="UP001345013">
    <property type="component" value="Unassembled WGS sequence"/>
</dbReference>
<dbReference type="EMBL" id="JAVRRG010000252">
    <property type="protein sequence ID" value="KAK5075728.1"/>
    <property type="molecule type" value="Genomic_DNA"/>
</dbReference>
<dbReference type="Gene3D" id="3.40.50.300">
    <property type="entry name" value="P-loop containing nucleotide triphosphate hydrolases"/>
    <property type="match status" value="1"/>
</dbReference>
<feature type="domain" description="Nephrocystin 3-like N-terminal" evidence="2">
    <location>
        <begin position="93"/>
        <end position="270"/>
    </location>
</feature>
<evidence type="ECO:0000259" key="2">
    <source>
        <dbReference type="Pfam" id="PF24883"/>
    </source>
</evidence>
<dbReference type="PANTHER" id="PTHR10039">
    <property type="entry name" value="AMELOGENIN"/>
    <property type="match status" value="1"/>
</dbReference>
<dbReference type="PANTHER" id="PTHR10039:SF5">
    <property type="entry name" value="NACHT DOMAIN-CONTAINING PROTEIN"/>
    <property type="match status" value="1"/>
</dbReference>
<reference evidence="3 4" key="1">
    <citation type="submission" date="2023-08" db="EMBL/GenBank/DDBJ databases">
        <title>Black Yeasts Isolated from many extreme environments.</title>
        <authorList>
            <person name="Coleine C."/>
            <person name="Stajich J.E."/>
            <person name="Selbmann L."/>
        </authorList>
    </citation>
    <scope>NUCLEOTIDE SEQUENCE [LARGE SCALE GENOMIC DNA]</scope>
    <source>
        <strain evidence="3 4">CCFEE 5885</strain>
    </source>
</reference>
<dbReference type="InterPro" id="IPR056884">
    <property type="entry name" value="NPHP3-like_N"/>
</dbReference>
<proteinExistence type="predicted"/>
<accession>A0ABR0JVG2</accession>
<organism evidence="3 4">
    <name type="scientific">Lithohypha guttulata</name>
    <dbReference type="NCBI Taxonomy" id="1690604"/>
    <lineage>
        <taxon>Eukaryota</taxon>
        <taxon>Fungi</taxon>
        <taxon>Dikarya</taxon>
        <taxon>Ascomycota</taxon>
        <taxon>Pezizomycotina</taxon>
        <taxon>Eurotiomycetes</taxon>
        <taxon>Chaetothyriomycetidae</taxon>
        <taxon>Chaetothyriales</taxon>
        <taxon>Trichomeriaceae</taxon>
        <taxon>Lithohypha</taxon>
    </lineage>
</organism>
<sequence length="284" mass="32749">MSFQSPQPGYAKFDGTFQSQRDQWTGNIFQAERDIIIYGGDEGRPAECGRELGDSIEKTRQTLLDSYDDDILASFAFPQMFDRRNNVEQPHVNTRQWILDLEEYKCWKTQPRGLLWIKGKPGSGKSTLMSFLYHRLREQRRMEGGIHLDFFFSARGTDMQRTPLGMLRSLLNQVFGQDASIRPPVRELYREKCAAFGRGKRSWEWQRRELEPLLAQAIVTSAQQQQVTVFIDALDEAGEDLARETARYFHHINDRVASTSAAAKICISCRHYPIPSTIRGVLHQ</sequence>
<gene>
    <name evidence="3" type="ORF">LTR24_009933</name>
</gene>
<protein>
    <recommendedName>
        <fullName evidence="2">Nephrocystin 3-like N-terminal domain-containing protein</fullName>
    </recommendedName>
</protein>
<dbReference type="SUPFAM" id="SSF52540">
    <property type="entry name" value="P-loop containing nucleoside triphosphate hydrolases"/>
    <property type="match status" value="1"/>
</dbReference>
<evidence type="ECO:0000313" key="3">
    <source>
        <dbReference type="EMBL" id="KAK5075728.1"/>
    </source>
</evidence>